<organism evidence="3 4">
    <name type="scientific">Lutimaribacter marinistellae</name>
    <dbReference type="NCBI Taxonomy" id="1820329"/>
    <lineage>
        <taxon>Bacteria</taxon>
        <taxon>Pseudomonadati</taxon>
        <taxon>Pseudomonadota</taxon>
        <taxon>Alphaproteobacteria</taxon>
        <taxon>Rhodobacterales</taxon>
        <taxon>Roseobacteraceae</taxon>
        <taxon>Lutimaribacter</taxon>
    </lineage>
</organism>
<evidence type="ECO:0000256" key="1">
    <source>
        <dbReference type="SAM" id="Coils"/>
    </source>
</evidence>
<accession>A0ABV7TCB5</accession>
<reference evidence="4" key="1">
    <citation type="journal article" date="2019" name="Int. J. Syst. Evol. Microbiol.">
        <title>The Global Catalogue of Microorganisms (GCM) 10K type strain sequencing project: providing services to taxonomists for standard genome sequencing and annotation.</title>
        <authorList>
            <consortium name="The Broad Institute Genomics Platform"/>
            <consortium name="The Broad Institute Genome Sequencing Center for Infectious Disease"/>
            <person name="Wu L."/>
            <person name="Ma J."/>
        </authorList>
    </citation>
    <scope>NUCLEOTIDE SEQUENCE [LARGE SCALE GENOMIC DNA]</scope>
    <source>
        <strain evidence="4">KCTC 42911</strain>
    </source>
</reference>
<dbReference type="EMBL" id="JBHRXI010000001">
    <property type="protein sequence ID" value="MFC3612649.1"/>
    <property type="molecule type" value="Genomic_DNA"/>
</dbReference>
<protein>
    <submittedName>
        <fullName evidence="3">MotE family protein</fullName>
    </submittedName>
</protein>
<keyword evidence="1" id="KW-0175">Coiled coil</keyword>
<sequence>MTRPKASRSGTLLAISLLMISSAAIRVALESGPAFAREAGSEATELPTRADPGREDMHVLLQRLRAREAELRDRESNLTDRLKALEIADRAVERKLTALREAETALRETLATAQVAAEDDLVRLTDVYENMKPKEAAILFEEMDPAFAAGFLGRMQPESAAGVMAGLSPQAAYTISVILAGRNASVPKN</sequence>
<feature type="coiled-coil region" evidence="1">
    <location>
        <begin position="61"/>
        <end position="102"/>
    </location>
</feature>
<evidence type="ECO:0000313" key="3">
    <source>
        <dbReference type="EMBL" id="MFC3612649.1"/>
    </source>
</evidence>
<feature type="signal peptide" evidence="2">
    <location>
        <begin position="1"/>
        <end position="36"/>
    </location>
</feature>
<evidence type="ECO:0000256" key="2">
    <source>
        <dbReference type="SAM" id="SignalP"/>
    </source>
</evidence>
<keyword evidence="4" id="KW-1185">Reference proteome</keyword>
<comment type="caution">
    <text evidence="3">The sequence shown here is derived from an EMBL/GenBank/DDBJ whole genome shotgun (WGS) entry which is preliminary data.</text>
</comment>
<keyword evidence="2" id="KW-0732">Signal</keyword>
<dbReference type="SUPFAM" id="SSF158791">
    <property type="entry name" value="MgtE N-terminal domain-like"/>
    <property type="match status" value="1"/>
</dbReference>
<dbReference type="RefSeq" id="WP_386733823.1">
    <property type="nucleotide sequence ID" value="NZ_JBHRXI010000001.1"/>
</dbReference>
<dbReference type="Proteomes" id="UP001595629">
    <property type="component" value="Unassembled WGS sequence"/>
</dbReference>
<feature type="chain" id="PRO_5047224446" evidence="2">
    <location>
        <begin position="37"/>
        <end position="189"/>
    </location>
</feature>
<proteinExistence type="predicted"/>
<name>A0ABV7TCB5_9RHOB</name>
<gene>
    <name evidence="3" type="ORF">ACFORG_02660</name>
</gene>
<evidence type="ECO:0000313" key="4">
    <source>
        <dbReference type="Proteomes" id="UP001595629"/>
    </source>
</evidence>